<dbReference type="EMBL" id="CADEAL010001414">
    <property type="protein sequence ID" value="CAB1432206.1"/>
    <property type="molecule type" value="Genomic_DNA"/>
</dbReference>
<gene>
    <name evidence="2" type="ORF">PLEPLA_LOCUS20263</name>
</gene>
<evidence type="ECO:0000313" key="2">
    <source>
        <dbReference type="EMBL" id="CAB1432206.1"/>
    </source>
</evidence>
<feature type="region of interest" description="Disordered" evidence="1">
    <location>
        <begin position="73"/>
        <end position="131"/>
    </location>
</feature>
<organism evidence="2 3">
    <name type="scientific">Pleuronectes platessa</name>
    <name type="common">European plaice</name>
    <dbReference type="NCBI Taxonomy" id="8262"/>
    <lineage>
        <taxon>Eukaryota</taxon>
        <taxon>Metazoa</taxon>
        <taxon>Chordata</taxon>
        <taxon>Craniata</taxon>
        <taxon>Vertebrata</taxon>
        <taxon>Euteleostomi</taxon>
        <taxon>Actinopterygii</taxon>
        <taxon>Neopterygii</taxon>
        <taxon>Teleostei</taxon>
        <taxon>Neoteleostei</taxon>
        <taxon>Acanthomorphata</taxon>
        <taxon>Carangaria</taxon>
        <taxon>Pleuronectiformes</taxon>
        <taxon>Pleuronectoidei</taxon>
        <taxon>Pleuronectidae</taxon>
        <taxon>Pleuronectes</taxon>
    </lineage>
</organism>
<dbReference type="AlphaFoldDB" id="A0A9N7ULB8"/>
<proteinExistence type="predicted"/>
<dbReference type="Proteomes" id="UP001153269">
    <property type="component" value="Unassembled WGS sequence"/>
</dbReference>
<evidence type="ECO:0000256" key="1">
    <source>
        <dbReference type="SAM" id="MobiDB-lite"/>
    </source>
</evidence>
<evidence type="ECO:0000313" key="3">
    <source>
        <dbReference type="Proteomes" id="UP001153269"/>
    </source>
</evidence>
<sequence>MPRLDIPESSPSSRCSSVASAHCLPVASEPKGILIISRALSSRFPPWPPLTPPVPVFYQRVERVSCERSWEVVPPHLHSGGHRSSSADTLLSARRLGPWGRAARHSDSRQPENPTATKRHPAGHRSPAMTR</sequence>
<protein>
    <submittedName>
        <fullName evidence="2">Uncharacterized protein</fullName>
    </submittedName>
</protein>
<reference evidence="2" key="1">
    <citation type="submission" date="2020-03" db="EMBL/GenBank/DDBJ databases">
        <authorList>
            <person name="Weist P."/>
        </authorList>
    </citation>
    <scope>NUCLEOTIDE SEQUENCE</scope>
</reference>
<accession>A0A9N7ULB8</accession>
<keyword evidence="3" id="KW-1185">Reference proteome</keyword>
<comment type="caution">
    <text evidence="2">The sequence shown here is derived from an EMBL/GenBank/DDBJ whole genome shotgun (WGS) entry which is preliminary data.</text>
</comment>
<name>A0A9N7ULB8_PLEPL</name>